<dbReference type="RefSeq" id="WP_353864278.1">
    <property type="nucleotide sequence ID" value="NZ_CP088295.1"/>
</dbReference>
<sequence>MTGDDRLEGLRAAVELSPDNHALRLVLAESLREAGETAAALTEFERVLDAGALPRDEAVEVGTAAAHAGRLQFAARCLDLARNAGVVGGTAGLEDLLTTLLADSGAVQRADGPEPDTHVARRVSVAEEACTFADVGGLDDVKRAIHRTIVLPYQRPDLFEQYGRRAGGGVLLFGPPGCGKTLLARATAGECGAPFLNLRIEDVLDPYFGVSEQRLHLGFDEARAAAPCVLFLDEIDTLAFARRHQRSAGVGRAMVDQLLQELDAIGANNDGLLVLGATNVPWDVDDALQRPGRFDRVIFVPPPDAEARRRILDIALRERPTAGIDVDALAERTPMFSGADLCAVVERAVDAAIDEALTSADEVPVSQRHVDAAMRTARATTLEWLRTARNYTEFANESGRYDEVRAYLDQREMRKLLRR</sequence>
<organism evidence="5 6">
    <name type="scientific">Svornostia abyssi</name>
    <dbReference type="NCBI Taxonomy" id="2898438"/>
    <lineage>
        <taxon>Bacteria</taxon>
        <taxon>Bacillati</taxon>
        <taxon>Actinomycetota</taxon>
        <taxon>Thermoleophilia</taxon>
        <taxon>Solirubrobacterales</taxon>
        <taxon>Baekduiaceae</taxon>
        <taxon>Svornostia</taxon>
    </lineage>
</organism>
<evidence type="ECO:0000256" key="1">
    <source>
        <dbReference type="ARBA" id="ARBA00022741"/>
    </source>
</evidence>
<keyword evidence="1 3" id="KW-0547">Nucleotide-binding</keyword>
<dbReference type="Proteomes" id="UP001058860">
    <property type="component" value="Chromosome"/>
</dbReference>
<dbReference type="InterPro" id="IPR003960">
    <property type="entry name" value="ATPase_AAA_CS"/>
</dbReference>
<evidence type="ECO:0000313" key="5">
    <source>
        <dbReference type="EMBL" id="UUY03775.1"/>
    </source>
</evidence>
<dbReference type="Gene3D" id="1.10.8.60">
    <property type="match status" value="1"/>
</dbReference>
<gene>
    <name evidence="5" type="ORF">LRS13_24460</name>
</gene>
<dbReference type="InterPro" id="IPR041569">
    <property type="entry name" value="AAA_lid_3"/>
</dbReference>
<dbReference type="SMART" id="SM00382">
    <property type="entry name" value="AAA"/>
    <property type="match status" value="1"/>
</dbReference>
<evidence type="ECO:0000256" key="3">
    <source>
        <dbReference type="RuleBase" id="RU003651"/>
    </source>
</evidence>
<dbReference type="InterPro" id="IPR027417">
    <property type="entry name" value="P-loop_NTPase"/>
</dbReference>
<feature type="domain" description="AAA+ ATPase" evidence="4">
    <location>
        <begin position="166"/>
        <end position="304"/>
    </location>
</feature>
<evidence type="ECO:0000259" key="4">
    <source>
        <dbReference type="SMART" id="SM00382"/>
    </source>
</evidence>
<dbReference type="Pfam" id="PF00004">
    <property type="entry name" value="AAA"/>
    <property type="match status" value="1"/>
</dbReference>
<keyword evidence="6" id="KW-1185">Reference proteome</keyword>
<evidence type="ECO:0000256" key="2">
    <source>
        <dbReference type="ARBA" id="ARBA00022840"/>
    </source>
</evidence>
<dbReference type="PANTHER" id="PTHR23077">
    <property type="entry name" value="AAA-FAMILY ATPASE"/>
    <property type="match status" value="1"/>
</dbReference>
<dbReference type="PROSITE" id="PS00674">
    <property type="entry name" value="AAA"/>
    <property type="match status" value="1"/>
</dbReference>
<comment type="similarity">
    <text evidence="3">Belongs to the AAA ATPase family.</text>
</comment>
<accession>A0ABY5PH00</accession>
<proteinExistence type="inferred from homology"/>
<dbReference type="PANTHER" id="PTHR23077:SF171">
    <property type="entry name" value="NUCLEAR VALOSIN-CONTAINING PROTEIN-LIKE"/>
    <property type="match status" value="1"/>
</dbReference>
<keyword evidence="2 3" id="KW-0067">ATP-binding</keyword>
<reference evidence="6" key="1">
    <citation type="submission" date="2021-11" db="EMBL/GenBank/DDBJ databases">
        <title>Cultivation dependent microbiological survey of springs from the worlds oldest radium mine currently devoted to the extraction of radon-saturated water.</title>
        <authorList>
            <person name="Kapinusova G."/>
            <person name="Smrhova T."/>
            <person name="Strejcek M."/>
            <person name="Suman J."/>
            <person name="Jani K."/>
            <person name="Pajer P."/>
            <person name="Uhlik O."/>
        </authorList>
    </citation>
    <scope>NUCLEOTIDE SEQUENCE [LARGE SCALE GENOMIC DNA]</scope>
    <source>
        <strain evidence="6">J379</strain>
    </source>
</reference>
<dbReference type="InterPro" id="IPR003593">
    <property type="entry name" value="AAA+_ATPase"/>
</dbReference>
<dbReference type="InterPro" id="IPR011990">
    <property type="entry name" value="TPR-like_helical_dom_sf"/>
</dbReference>
<dbReference type="InterPro" id="IPR003959">
    <property type="entry name" value="ATPase_AAA_core"/>
</dbReference>
<dbReference type="Gene3D" id="3.40.50.300">
    <property type="entry name" value="P-loop containing nucleotide triphosphate hydrolases"/>
    <property type="match status" value="1"/>
</dbReference>
<name>A0ABY5PH00_9ACTN</name>
<dbReference type="SUPFAM" id="SSF52540">
    <property type="entry name" value="P-loop containing nucleoside triphosphate hydrolases"/>
    <property type="match status" value="1"/>
</dbReference>
<dbReference type="SUPFAM" id="SSF48452">
    <property type="entry name" value="TPR-like"/>
    <property type="match status" value="1"/>
</dbReference>
<dbReference type="EMBL" id="CP088295">
    <property type="protein sequence ID" value="UUY03775.1"/>
    <property type="molecule type" value="Genomic_DNA"/>
</dbReference>
<dbReference type="Pfam" id="PF17862">
    <property type="entry name" value="AAA_lid_3"/>
    <property type="match status" value="1"/>
</dbReference>
<evidence type="ECO:0000313" key="6">
    <source>
        <dbReference type="Proteomes" id="UP001058860"/>
    </source>
</evidence>
<protein>
    <submittedName>
        <fullName evidence="5">AAA family ATPase</fullName>
    </submittedName>
</protein>
<dbReference type="InterPro" id="IPR050168">
    <property type="entry name" value="AAA_ATPase_domain"/>
</dbReference>